<dbReference type="AlphaFoldDB" id="A0A9P0MNM0"/>
<name>A0A9P0MNM0_NEZVI</name>
<reference evidence="1" key="1">
    <citation type="submission" date="2022-01" db="EMBL/GenBank/DDBJ databases">
        <authorList>
            <person name="King R."/>
        </authorList>
    </citation>
    <scope>NUCLEOTIDE SEQUENCE</scope>
</reference>
<keyword evidence="2" id="KW-1185">Reference proteome</keyword>
<proteinExistence type="predicted"/>
<evidence type="ECO:0000313" key="2">
    <source>
        <dbReference type="Proteomes" id="UP001152798"/>
    </source>
</evidence>
<evidence type="ECO:0000313" key="1">
    <source>
        <dbReference type="EMBL" id="CAH1399115.1"/>
    </source>
</evidence>
<dbReference type="Proteomes" id="UP001152798">
    <property type="component" value="Chromosome 4"/>
</dbReference>
<organism evidence="1 2">
    <name type="scientific">Nezara viridula</name>
    <name type="common">Southern green stink bug</name>
    <name type="synonym">Cimex viridulus</name>
    <dbReference type="NCBI Taxonomy" id="85310"/>
    <lineage>
        <taxon>Eukaryota</taxon>
        <taxon>Metazoa</taxon>
        <taxon>Ecdysozoa</taxon>
        <taxon>Arthropoda</taxon>
        <taxon>Hexapoda</taxon>
        <taxon>Insecta</taxon>
        <taxon>Pterygota</taxon>
        <taxon>Neoptera</taxon>
        <taxon>Paraneoptera</taxon>
        <taxon>Hemiptera</taxon>
        <taxon>Heteroptera</taxon>
        <taxon>Panheteroptera</taxon>
        <taxon>Pentatomomorpha</taxon>
        <taxon>Pentatomoidea</taxon>
        <taxon>Pentatomidae</taxon>
        <taxon>Pentatominae</taxon>
        <taxon>Nezara</taxon>
    </lineage>
</organism>
<sequence>MSNENRLIAARIVDANMSHLLAFLGLCHHPKEQPLGPPIWQFHHDGQLLQELELAPDADSYPHGYRLQLWATLWSYLYTATLLKCDTYPRHGWERLRQEGSKLRGQWRPAPPLAAPPRLLGHPTHYSHLTATVLLTI</sequence>
<accession>A0A9P0MNM0</accession>
<gene>
    <name evidence="1" type="ORF">NEZAVI_LOCUS8637</name>
</gene>
<dbReference type="EMBL" id="OV725080">
    <property type="protein sequence ID" value="CAH1399115.1"/>
    <property type="molecule type" value="Genomic_DNA"/>
</dbReference>
<protein>
    <submittedName>
        <fullName evidence="1">Uncharacterized protein</fullName>
    </submittedName>
</protein>